<evidence type="ECO:0000313" key="4">
    <source>
        <dbReference type="EMBL" id="GIE18161.1"/>
    </source>
</evidence>
<dbReference type="EMBL" id="BOMN01000014">
    <property type="protein sequence ID" value="GIE18161.1"/>
    <property type="molecule type" value="Genomic_DNA"/>
</dbReference>
<reference evidence="4 5" key="1">
    <citation type="submission" date="2021-01" db="EMBL/GenBank/DDBJ databases">
        <title>Whole genome shotgun sequence of Actinoplanes humidus NBRC 14915.</title>
        <authorList>
            <person name="Komaki H."/>
            <person name="Tamura T."/>
        </authorList>
    </citation>
    <scope>NUCLEOTIDE SEQUENCE [LARGE SCALE GENOMIC DNA]</scope>
    <source>
        <strain evidence="4 5">NBRC 14915</strain>
    </source>
</reference>
<keyword evidence="5" id="KW-1185">Reference proteome</keyword>
<feature type="transmembrane region" description="Helical" evidence="2">
    <location>
        <begin position="169"/>
        <end position="187"/>
    </location>
</feature>
<evidence type="ECO:0000313" key="5">
    <source>
        <dbReference type="Proteomes" id="UP000603200"/>
    </source>
</evidence>
<feature type="transmembrane region" description="Helical" evidence="2">
    <location>
        <begin position="12"/>
        <end position="30"/>
    </location>
</feature>
<feature type="transmembrane region" description="Helical" evidence="2">
    <location>
        <begin position="220"/>
        <end position="238"/>
    </location>
</feature>
<organism evidence="4 5">
    <name type="scientific">Winogradskya humida</name>
    <dbReference type="NCBI Taxonomy" id="113566"/>
    <lineage>
        <taxon>Bacteria</taxon>
        <taxon>Bacillati</taxon>
        <taxon>Actinomycetota</taxon>
        <taxon>Actinomycetes</taxon>
        <taxon>Micromonosporales</taxon>
        <taxon>Micromonosporaceae</taxon>
        <taxon>Winogradskya</taxon>
    </lineage>
</organism>
<feature type="region of interest" description="Disordered" evidence="1">
    <location>
        <begin position="364"/>
        <end position="386"/>
    </location>
</feature>
<feature type="transmembrane region" description="Helical" evidence="2">
    <location>
        <begin position="50"/>
        <end position="71"/>
    </location>
</feature>
<gene>
    <name evidence="4" type="ORF">Ahu01nite_012630</name>
</gene>
<dbReference type="PANTHER" id="PTHR23028:SF53">
    <property type="entry name" value="ACYL_TRANSF_3 DOMAIN-CONTAINING PROTEIN"/>
    <property type="match status" value="1"/>
</dbReference>
<evidence type="ECO:0000256" key="2">
    <source>
        <dbReference type="SAM" id="Phobius"/>
    </source>
</evidence>
<protein>
    <submittedName>
        <fullName evidence="4">Acyltransferase</fullName>
    </submittedName>
</protein>
<feature type="domain" description="Acyltransferase 3" evidence="3">
    <location>
        <begin position="10"/>
        <end position="327"/>
    </location>
</feature>
<feature type="transmembrane region" description="Helical" evidence="2">
    <location>
        <begin position="250"/>
        <end position="270"/>
    </location>
</feature>
<feature type="transmembrane region" description="Helical" evidence="2">
    <location>
        <begin position="143"/>
        <end position="162"/>
    </location>
</feature>
<feature type="compositionally biased region" description="Polar residues" evidence="1">
    <location>
        <begin position="375"/>
        <end position="386"/>
    </location>
</feature>
<dbReference type="InterPro" id="IPR002656">
    <property type="entry name" value="Acyl_transf_3_dom"/>
</dbReference>
<name>A0ABQ3ZHV5_9ACTN</name>
<sequence length="386" mass="43022">MTPDRKPRLAALDGLRLVAALSVAVFHYTTFWAVDGVHTPAYYLPQASRVTVYGFLGVELFFMISGFAICMSSWGRSLGHFFASRASRLYPAYWVCIVITLAVTSIFPIGGYVPVNDHFSLSDIAVNFTMLQYPMHVPDVDNVYWTLWVELRFYLLFGLVVAKGVSYRRTVIFCGVWMVAAAVATTVNSTVFTMVAVPQFAPCFVAGIAMYLMHRFGANPLLWGIVGFSWLMNVHSLSSRVQIKPGWNVPLWPAVLLITLGYAILLLIALGKTDRITWRWLTVAGALTFPYYLLHQRIGYILIRHGQEHLPVHLAVLVAATVVIMLVPAWLVYRFVERPFGPRFRRALTSGLSLPTVPAQRNSSSLHLEAGPPAHSSSGQLTDANR</sequence>
<keyword evidence="4" id="KW-0012">Acyltransferase</keyword>
<evidence type="ECO:0000256" key="1">
    <source>
        <dbReference type="SAM" id="MobiDB-lite"/>
    </source>
</evidence>
<keyword evidence="2" id="KW-0472">Membrane</keyword>
<proteinExistence type="predicted"/>
<keyword evidence="2" id="KW-0812">Transmembrane</keyword>
<evidence type="ECO:0000259" key="3">
    <source>
        <dbReference type="Pfam" id="PF01757"/>
    </source>
</evidence>
<dbReference type="Proteomes" id="UP000603200">
    <property type="component" value="Unassembled WGS sequence"/>
</dbReference>
<comment type="caution">
    <text evidence="4">The sequence shown here is derived from an EMBL/GenBank/DDBJ whole genome shotgun (WGS) entry which is preliminary data.</text>
</comment>
<dbReference type="InterPro" id="IPR050879">
    <property type="entry name" value="Acyltransferase_3"/>
</dbReference>
<feature type="transmembrane region" description="Helical" evidence="2">
    <location>
        <begin position="314"/>
        <end position="336"/>
    </location>
</feature>
<feature type="transmembrane region" description="Helical" evidence="2">
    <location>
        <begin position="193"/>
        <end position="213"/>
    </location>
</feature>
<dbReference type="GO" id="GO:0016746">
    <property type="term" value="F:acyltransferase activity"/>
    <property type="evidence" value="ECO:0007669"/>
    <property type="project" value="UniProtKB-KW"/>
</dbReference>
<keyword evidence="2" id="KW-1133">Transmembrane helix</keyword>
<dbReference type="RefSeq" id="WP_203835435.1">
    <property type="nucleotide sequence ID" value="NZ_BAAATV010000004.1"/>
</dbReference>
<feature type="transmembrane region" description="Helical" evidence="2">
    <location>
        <begin position="92"/>
        <end position="113"/>
    </location>
</feature>
<dbReference type="PANTHER" id="PTHR23028">
    <property type="entry name" value="ACETYLTRANSFERASE"/>
    <property type="match status" value="1"/>
</dbReference>
<accession>A0ABQ3ZHV5</accession>
<dbReference type="Pfam" id="PF01757">
    <property type="entry name" value="Acyl_transf_3"/>
    <property type="match status" value="1"/>
</dbReference>
<feature type="transmembrane region" description="Helical" evidence="2">
    <location>
        <begin position="277"/>
        <end position="294"/>
    </location>
</feature>
<keyword evidence="4" id="KW-0808">Transferase</keyword>